<dbReference type="SUPFAM" id="SSF56784">
    <property type="entry name" value="HAD-like"/>
    <property type="match status" value="1"/>
</dbReference>
<dbReference type="NCBIfam" id="TIGR01662">
    <property type="entry name" value="HAD-SF-IIIA"/>
    <property type="match status" value="1"/>
</dbReference>
<dbReference type="Proteomes" id="UP000748308">
    <property type="component" value="Unassembled WGS sequence"/>
</dbReference>
<evidence type="ECO:0000256" key="2">
    <source>
        <dbReference type="ARBA" id="ARBA00005628"/>
    </source>
</evidence>
<dbReference type="PANTHER" id="PTHR42891">
    <property type="entry name" value="D-GLYCERO-BETA-D-MANNO-HEPTOSE-1,7-BISPHOSPHATE 7-PHOSPHATASE"/>
    <property type="match status" value="1"/>
</dbReference>
<evidence type="ECO:0000256" key="6">
    <source>
        <dbReference type="ARBA" id="ARBA00023277"/>
    </source>
</evidence>
<comment type="subcellular location">
    <subcellularLocation>
        <location evidence="1">Cytoplasm</location>
    </subcellularLocation>
</comment>
<dbReference type="GO" id="GO:0005975">
    <property type="term" value="P:carbohydrate metabolic process"/>
    <property type="evidence" value="ECO:0007669"/>
    <property type="project" value="InterPro"/>
</dbReference>
<organism evidence="9 10">
    <name type="scientific">Eiseniibacteriota bacterium</name>
    <dbReference type="NCBI Taxonomy" id="2212470"/>
    <lineage>
        <taxon>Bacteria</taxon>
        <taxon>Candidatus Eiseniibacteriota</taxon>
    </lineage>
</organism>
<gene>
    <name evidence="9" type="ORF">FJY75_00105</name>
</gene>
<dbReference type="AlphaFoldDB" id="A0A937X829"/>
<evidence type="ECO:0000256" key="1">
    <source>
        <dbReference type="ARBA" id="ARBA00004496"/>
    </source>
</evidence>
<dbReference type="InterPro" id="IPR036412">
    <property type="entry name" value="HAD-like_sf"/>
</dbReference>
<dbReference type="GO" id="GO:0016791">
    <property type="term" value="F:phosphatase activity"/>
    <property type="evidence" value="ECO:0007669"/>
    <property type="project" value="InterPro"/>
</dbReference>
<dbReference type="InterPro" id="IPR023214">
    <property type="entry name" value="HAD_sf"/>
</dbReference>
<evidence type="ECO:0000256" key="3">
    <source>
        <dbReference type="ARBA" id="ARBA00022490"/>
    </source>
</evidence>
<dbReference type="CDD" id="cd07503">
    <property type="entry name" value="HAD_HisB-N"/>
    <property type="match status" value="1"/>
</dbReference>
<dbReference type="InterPro" id="IPR006549">
    <property type="entry name" value="HAD-SF_hydro_IIIA"/>
</dbReference>
<dbReference type="Pfam" id="PF13242">
    <property type="entry name" value="Hydrolase_like"/>
    <property type="match status" value="1"/>
</dbReference>
<proteinExistence type="inferred from homology"/>
<evidence type="ECO:0000256" key="5">
    <source>
        <dbReference type="ARBA" id="ARBA00022801"/>
    </source>
</evidence>
<name>A0A937X829_UNCEI</name>
<keyword evidence="6" id="KW-0119">Carbohydrate metabolism</keyword>
<evidence type="ECO:0000256" key="7">
    <source>
        <dbReference type="ARBA" id="ARBA00031828"/>
    </source>
</evidence>
<dbReference type="PANTHER" id="PTHR42891:SF1">
    <property type="entry name" value="D-GLYCERO-BETA-D-MANNO-HEPTOSE-1,7-BISPHOSPHATE 7-PHOSPHATASE"/>
    <property type="match status" value="1"/>
</dbReference>
<dbReference type="InterPro" id="IPR004446">
    <property type="entry name" value="Heptose_bisP_phosphatase"/>
</dbReference>
<dbReference type="GO" id="GO:0005737">
    <property type="term" value="C:cytoplasm"/>
    <property type="evidence" value="ECO:0007669"/>
    <property type="project" value="UniProtKB-SubCell"/>
</dbReference>
<evidence type="ECO:0000313" key="9">
    <source>
        <dbReference type="EMBL" id="MBM3316234.1"/>
    </source>
</evidence>
<sequence>MAAIRATEVLARIRSLLDPRAHPAAAGLFLDRDGTLIELEPYLCDPQRVRLIPGAAGALRRAREAGYRLVVASNQSGVARGLYGDEAVRAVEARVRELLETEGVTVDGFYHCPHHPEHTGRCQCRKPAPGMLLLAARELGLDLDRSFMVGDTPADLQAGAAAGCRSLLVRTGYGGRERERGEHREALGDGGAARPAASVESLEQAVEAILAGRTLDPRQGQIAD</sequence>
<dbReference type="GO" id="GO:0046872">
    <property type="term" value="F:metal ion binding"/>
    <property type="evidence" value="ECO:0007669"/>
    <property type="project" value="UniProtKB-KW"/>
</dbReference>
<evidence type="ECO:0000256" key="8">
    <source>
        <dbReference type="SAM" id="MobiDB-lite"/>
    </source>
</evidence>
<dbReference type="EMBL" id="VGIY01000001">
    <property type="protein sequence ID" value="MBM3316234.1"/>
    <property type="molecule type" value="Genomic_DNA"/>
</dbReference>
<comment type="caution">
    <text evidence="9">The sequence shown here is derived from an EMBL/GenBank/DDBJ whole genome shotgun (WGS) entry which is preliminary data.</text>
</comment>
<feature type="compositionally biased region" description="Basic and acidic residues" evidence="8">
    <location>
        <begin position="175"/>
        <end position="187"/>
    </location>
</feature>
<keyword evidence="3" id="KW-0963">Cytoplasm</keyword>
<dbReference type="Gene3D" id="3.40.50.1000">
    <property type="entry name" value="HAD superfamily/HAD-like"/>
    <property type="match status" value="1"/>
</dbReference>
<evidence type="ECO:0000313" key="10">
    <source>
        <dbReference type="Proteomes" id="UP000748308"/>
    </source>
</evidence>
<keyword evidence="4" id="KW-0479">Metal-binding</keyword>
<feature type="region of interest" description="Disordered" evidence="8">
    <location>
        <begin position="175"/>
        <end position="198"/>
    </location>
</feature>
<evidence type="ECO:0000256" key="4">
    <source>
        <dbReference type="ARBA" id="ARBA00022723"/>
    </source>
</evidence>
<protein>
    <recommendedName>
        <fullName evidence="7">D,D-heptose 1,7-bisphosphate phosphatase</fullName>
    </recommendedName>
</protein>
<dbReference type="NCBIfam" id="TIGR01656">
    <property type="entry name" value="Histidinol-ppas"/>
    <property type="match status" value="1"/>
</dbReference>
<accession>A0A937X829</accession>
<dbReference type="InterPro" id="IPR006543">
    <property type="entry name" value="Histidinol-phos"/>
</dbReference>
<reference evidence="9" key="1">
    <citation type="submission" date="2019-03" db="EMBL/GenBank/DDBJ databases">
        <title>Lake Tanganyika Metagenome-Assembled Genomes (MAGs).</title>
        <authorList>
            <person name="Tran P."/>
        </authorList>
    </citation>
    <scope>NUCLEOTIDE SEQUENCE</scope>
    <source>
        <strain evidence="9">M_DeepCast_400m_m2_100</strain>
    </source>
</reference>
<comment type="similarity">
    <text evidence="2">Belongs to the GmhB family.</text>
</comment>
<keyword evidence="5 9" id="KW-0378">Hydrolase</keyword>